<dbReference type="InterPro" id="IPR051651">
    <property type="entry name" value="DMTF1_DNA-bind_reg"/>
</dbReference>
<evidence type="ECO:0000313" key="7">
    <source>
        <dbReference type="EMBL" id="KAK6192107.1"/>
    </source>
</evidence>
<evidence type="ECO:0000256" key="4">
    <source>
        <dbReference type="SAM" id="MobiDB-lite"/>
    </source>
</evidence>
<evidence type="ECO:0000313" key="8">
    <source>
        <dbReference type="Proteomes" id="UP001347796"/>
    </source>
</evidence>
<dbReference type="PROSITE" id="PS50090">
    <property type="entry name" value="MYB_LIKE"/>
    <property type="match status" value="1"/>
</dbReference>
<sequence length="638" mass="71760">MEVELQEDLPKIKTEDSDGSATLFIESIHSVEGRQESNEENRELNETTDTETFKLSSDSNQQYVIVSSDSSTVLQDHKIINAVSVAEDGSEGTIEQPTKFIRIQGDNGQTLMLAVADDSSNLLSQVKILKSDGSELKQGKAGKSSSADDITQAWFTTRDDKNSLHNKGHTWKQGQWTKEEVDILKKNIEKYCKDRNIPDATKIIFQMSKDERKDFYRTVARGLERPLFSVYRRVTRMYDQKNHVGKYTPEEMVKLRDLRAAHGNDWTTIGTALGRSASSVKDKCRLMKDKCNSGKWLAEEEKRLTAAVYELAQVKPGDSITVTHGLSWALVAEKVASRSEKQCRTKWLNYLNWKELGGTEWTREDDLNLILRMCELNVENESQINWPELAQGWPSARSPQWLRGKWWSLKRHVHDYQNQPFSYIVNYLKTSHLQHIKNIKDMVGRDDLTVENCEVTFSVPISLQSATSADDVHTAIEVLQQWPSDCSGALVIAQPNTTSGSITFSGSALPSDHIIVQTLPVHVEDNNNENVTVQVNPQIIVTDSTDEESMGGGLSNTIISSSSIELHTGLKVEQDLNSLSENRDLDDQCEITSNSEVKYEIMTQTVTDSGLPSEGVQTDIHVQSDMVHSEGETSNLDW</sequence>
<dbReference type="Pfam" id="PF20588">
    <property type="entry name" value="DMTF1_N"/>
    <property type="match status" value="1"/>
</dbReference>
<dbReference type="SMART" id="SM00717">
    <property type="entry name" value="SANT"/>
    <property type="match status" value="4"/>
</dbReference>
<keyword evidence="8" id="KW-1185">Reference proteome</keyword>
<dbReference type="AlphaFoldDB" id="A0AAN8Q8U2"/>
<dbReference type="EMBL" id="JAZGQO010000002">
    <property type="protein sequence ID" value="KAK6192107.1"/>
    <property type="molecule type" value="Genomic_DNA"/>
</dbReference>
<dbReference type="InterPro" id="IPR001005">
    <property type="entry name" value="SANT/Myb"/>
</dbReference>
<evidence type="ECO:0000259" key="6">
    <source>
        <dbReference type="PROSITE" id="PS51294"/>
    </source>
</evidence>
<organism evidence="7 8">
    <name type="scientific">Patella caerulea</name>
    <name type="common">Rayed Mediterranean limpet</name>
    <dbReference type="NCBI Taxonomy" id="87958"/>
    <lineage>
        <taxon>Eukaryota</taxon>
        <taxon>Metazoa</taxon>
        <taxon>Spiralia</taxon>
        <taxon>Lophotrochozoa</taxon>
        <taxon>Mollusca</taxon>
        <taxon>Gastropoda</taxon>
        <taxon>Patellogastropoda</taxon>
        <taxon>Patelloidea</taxon>
        <taxon>Patellidae</taxon>
        <taxon>Patella</taxon>
    </lineage>
</organism>
<accession>A0AAN8Q8U2</accession>
<evidence type="ECO:0000256" key="1">
    <source>
        <dbReference type="ARBA" id="ARBA00004123"/>
    </source>
</evidence>
<dbReference type="FunFam" id="1.10.10.60:FF:000139">
    <property type="entry name" value="cyclin-D-binding Myb-like transcription factor 1 isoform X2"/>
    <property type="match status" value="1"/>
</dbReference>
<proteinExistence type="predicted"/>
<comment type="caution">
    <text evidence="7">The sequence shown here is derived from an EMBL/GenBank/DDBJ whole genome shotgun (WGS) entry which is preliminary data.</text>
</comment>
<dbReference type="PANTHER" id="PTHR46380">
    <property type="entry name" value="CYCLIN-D-BINDING MYB-LIKE TRANSCRIPTION FACTOR 1"/>
    <property type="match status" value="1"/>
</dbReference>
<dbReference type="CDD" id="cd00167">
    <property type="entry name" value="SANT"/>
    <property type="match status" value="2"/>
</dbReference>
<evidence type="ECO:0008006" key="9">
    <source>
        <dbReference type="Google" id="ProtNLM"/>
    </source>
</evidence>
<dbReference type="InterPro" id="IPR017930">
    <property type="entry name" value="Myb_dom"/>
</dbReference>
<keyword evidence="3" id="KW-0539">Nucleus</keyword>
<dbReference type="Gene3D" id="1.10.10.60">
    <property type="entry name" value="Homeodomain-like"/>
    <property type="match status" value="2"/>
</dbReference>
<feature type="compositionally biased region" description="Basic and acidic residues" evidence="4">
    <location>
        <begin position="29"/>
        <end position="45"/>
    </location>
</feature>
<evidence type="ECO:0000256" key="2">
    <source>
        <dbReference type="ARBA" id="ARBA00023125"/>
    </source>
</evidence>
<dbReference type="InterPro" id="IPR046775">
    <property type="entry name" value="DMTF1_N"/>
</dbReference>
<evidence type="ECO:0000259" key="5">
    <source>
        <dbReference type="PROSITE" id="PS50090"/>
    </source>
</evidence>
<comment type="subcellular location">
    <subcellularLocation>
        <location evidence="1">Nucleus</location>
    </subcellularLocation>
</comment>
<feature type="domain" description="HTH myb-type" evidence="6">
    <location>
        <begin position="324"/>
        <end position="355"/>
    </location>
</feature>
<evidence type="ECO:0000256" key="3">
    <source>
        <dbReference type="ARBA" id="ARBA00023242"/>
    </source>
</evidence>
<dbReference type="GO" id="GO:0000978">
    <property type="term" value="F:RNA polymerase II cis-regulatory region sequence-specific DNA binding"/>
    <property type="evidence" value="ECO:0007669"/>
    <property type="project" value="TreeGrafter"/>
</dbReference>
<protein>
    <recommendedName>
        <fullName evidence="9">Cyclin-D-binding Myb-like transcription factor 1</fullName>
    </recommendedName>
</protein>
<name>A0AAN8Q8U2_PATCE</name>
<feature type="region of interest" description="Disordered" evidence="4">
    <location>
        <begin position="28"/>
        <end position="49"/>
    </location>
</feature>
<dbReference type="GO" id="GO:0000981">
    <property type="term" value="F:DNA-binding transcription factor activity, RNA polymerase II-specific"/>
    <property type="evidence" value="ECO:0007669"/>
    <property type="project" value="TreeGrafter"/>
</dbReference>
<dbReference type="PANTHER" id="PTHR46380:SF2">
    <property type="entry name" value="CYCLIN-D-BINDING MYB-LIKE TRANSCRIPTION FACTOR 1"/>
    <property type="match status" value="1"/>
</dbReference>
<dbReference type="SUPFAM" id="SSF46689">
    <property type="entry name" value="Homeodomain-like"/>
    <property type="match status" value="2"/>
</dbReference>
<dbReference type="Pfam" id="PF13921">
    <property type="entry name" value="Myb_DNA-bind_6"/>
    <property type="match status" value="1"/>
</dbReference>
<feature type="domain" description="Myb-like" evidence="5">
    <location>
        <begin position="288"/>
        <end position="351"/>
    </location>
</feature>
<dbReference type="GO" id="GO:0005634">
    <property type="term" value="C:nucleus"/>
    <property type="evidence" value="ECO:0007669"/>
    <property type="project" value="UniProtKB-SubCell"/>
</dbReference>
<dbReference type="PROSITE" id="PS51294">
    <property type="entry name" value="HTH_MYB"/>
    <property type="match status" value="1"/>
</dbReference>
<gene>
    <name evidence="7" type="ORF">SNE40_003645</name>
</gene>
<dbReference type="InterPro" id="IPR009057">
    <property type="entry name" value="Homeodomain-like_sf"/>
</dbReference>
<dbReference type="Proteomes" id="UP001347796">
    <property type="component" value="Unassembled WGS sequence"/>
</dbReference>
<reference evidence="7 8" key="1">
    <citation type="submission" date="2024-01" db="EMBL/GenBank/DDBJ databases">
        <title>The genome of the rayed Mediterranean limpet Patella caerulea (Linnaeus, 1758).</title>
        <authorList>
            <person name="Anh-Thu Weber A."/>
            <person name="Halstead-Nussloch G."/>
        </authorList>
    </citation>
    <scope>NUCLEOTIDE SEQUENCE [LARGE SCALE GENOMIC DNA]</scope>
    <source>
        <strain evidence="7">AATW-2023a</strain>
        <tissue evidence="7">Whole specimen</tissue>
    </source>
</reference>
<keyword evidence="2" id="KW-0238">DNA-binding</keyword>